<reference evidence="10 11" key="1">
    <citation type="submission" date="2018-05" db="EMBL/GenBank/DDBJ databases">
        <title>Genome sequencing and assembly of the regulated plant pathogen Lachnellula willkommii and related sister species for the development of diagnostic species identification markers.</title>
        <authorList>
            <person name="Giroux E."/>
            <person name="Bilodeau G."/>
        </authorList>
    </citation>
    <scope>NUCLEOTIDE SEQUENCE [LARGE SCALE GENOMIC DNA]</scope>
    <source>
        <strain evidence="10 11">CBS 160.35</strain>
    </source>
</reference>
<dbReference type="EMBL" id="QGMI01000277">
    <property type="protein sequence ID" value="TVY43482.1"/>
    <property type="molecule type" value="Genomic_DNA"/>
</dbReference>
<dbReference type="PANTHER" id="PTHR47808:SF2">
    <property type="entry name" value="LEM DOMAIN-CONTAINING PROTEIN 2"/>
    <property type="match status" value="1"/>
</dbReference>
<dbReference type="GO" id="GO:0003682">
    <property type="term" value="F:chromatin binding"/>
    <property type="evidence" value="ECO:0007669"/>
    <property type="project" value="InterPro"/>
</dbReference>
<dbReference type="InterPro" id="IPR018996">
    <property type="entry name" value="Man1/Src1-like_C"/>
</dbReference>
<dbReference type="GO" id="GO:0034399">
    <property type="term" value="C:nuclear periphery"/>
    <property type="evidence" value="ECO:0007669"/>
    <property type="project" value="TreeGrafter"/>
</dbReference>
<feature type="domain" description="Man1/Src1-like C-terminal" evidence="8">
    <location>
        <begin position="317"/>
        <end position="644"/>
    </location>
</feature>
<evidence type="ECO:0000256" key="5">
    <source>
        <dbReference type="ARBA" id="ARBA00023136"/>
    </source>
</evidence>
<dbReference type="GO" id="GO:0005783">
    <property type="term" value="C:endoplasmic reticulum"/>
    <property type="evidence" value="ECO:0007669"/>
    <property type="project" value="TreeGrafter"/>
</dbReference>
<dbReference type="CDD" id="cd12935">
    <property type="entry name" value="LEM_like"/>
    <property type="match status" value="1"/>
</dbReference>
<dbReference type="GO" id="GO:0005637">
    <property type="term" value="C:nuclear inner membrane"/>
    <property type="evidence" value="ECO:0007669"/>
    <property type="project" value="UniProtKB-SubCell"/>
</dbReference>
<feature type="region of interest" description="Disordered" evidence="7">
    <location>
        <begin position="63"/>
        <end position="249"/>
    </location>
</feature>
<evidence type="ECO:0000313" key="11">
    <source>
        <dbReference type="Proteomes" id="UP000443090"/>
    </source>
</evidence>
<organism evidence="10 11">
    <name type="scientific">Lachnellula occidentalis</name>
    <dbReference type="NCBI Taxonomy" id="215460"/>
    <lineage>
        <taxon>Eukaryota</taxon>
        <taxon>Fungi</taxon>
        <taxon>Dikarya</taxon>
        <taxon>Ascomycota</taxon>
        <taxon>Pezizomycotina</taxon>
        <taxon>Leotiomycetes</taxon>
        <taxon>Helotiales</taxon>
        <taxon>Lachnaceae</taxon>
        <taxon>Lachnellula</taxon>
    </lineage>
</organism>
<sequence length="694" mass="77064">MSDTESLDYLQTGFDPSSLTVPRLRSILVSYGIEYPSSAKKAQLVQIFTDKILPQGRKILAARAHARRTSKGITNADRDESADEGGSMPPPPTPRTRTRKPSAKARVEESETDMPVLRSPTKRTPRASSKHARVTDTETDPGGIKKSIRKSRNSEVPTPAPAPRVKVEEDDDLPVALPVANRRESAFTYDNPFQSGSSPPAESRRVSGDRRRKSLGISSSSRKSSSTSRRKTSVEPKIEDGFHPPTSATFEIPISELNGLKDVDENGVEASEEFTPEEQLELVRERSVKGLDALGPLRPKRQEGRKFNKKGPIWVALLTLLGGYATWYRQEKVAVGYCGVGRNAYEVVPKNMDVPDWVRVMAEPQCEACPQHAYCRTDLDTECEIDFVLKPHPLSLGGLVPLPPTCEPDGEKVRRVKAVADKAINELRDRRAKWECGDLTDEAGIPEPTVEIDAVELKKEVSSKRRKGMGEEEFEELWAGALGEITGRDEVVSSADGTRNFLSSTSLARLPFSCALKRSFRLTLARHRLKIASLAILTLAIFYIRHLFTSRAADNAAVPHLVSLTLDRLATQATLHVQDKEDYPEGWISIGQLRDDVLRDQHSLRKREALWSKVKKVVEMNANVRASQRESRSGEISRVWEWIGAVGEIDSGERRRKSGRVSWGAFGDRSSPVSGNDGGPEVVQAKWHEGRPIY</sequence>
<evidence type="ECO:0000256" key="4">
    <source>
        <dbReference type="ARBA" id="ARBA00022989"/>
    </source>
</evidence>
<keyword evidence="3" id="KW-0812">Transmembrane</keyword>
<dbReference type="Gene3D" id="1.10.720.30">
    <property type="entry name" value="SAP domain"/>
    <property type="match status" value="1"/>
</dbReference>
<evidence type="ECO:0000313" key="10">
    <source>
        <dbReference type="EMBL" id="TVY43482.1"/>
    </source>
</evidence>
<gene>
    <name evidence="10" type="primary">SRC1</name>
    <name evidence="10" type="ORF">LOCC1_G003784</name>
</gene>
<name>A0A8H8RZ38_9HELO</name>
<keyword evidence="6" id="KW-0539">Nucleus</keyword>
<evidence type="ECO:0000256" key="2">
    <source>
        <dbReference type="ARBA" id="ARBA00022553"/>
    </source>
</evidence>
<evidence type="ECO:0000259" key="8">
    <source>
        <dbReference type="Pfam" id="PF09402"/>
    </source>
</evidence>
<accession>A0A8H8RZ38</accession>
<dbReference type="Pfam" id="PF09402">
    <property type="entry name" value="MSC"/>
    <property type="match status" value="1"/>
</dbReference>
<keyword evidence="11" id="KW-1185">Reference proteome</keyword>
<dbReference type="PANTHER" id="PTHR47808">
    <property type="entry name" value="INNER NUCLEAR MEMBRANE PROTEIN HEH2-RELATED"/>
    <property type="match status" value="1"/>
</dbReference>
<dbReference type="GO" id="GO:0071763">
    <property type="term" value="P:nuclear membrane organization"/>
    <property type="evidence" value="ECO:0007669"/>
    <property type="project" value="TreeGrafter"/>
</dbReference>
<feature type="compositionally biased region" description="Basic and acidic residues" evidence="7">
    <location>
        <begin position="232"/>
        <end position="242"/>
    </location>
</feature>
<dbReference type="InterPro" id="IPR044780">
    <property type="entry name" value="Heh2/Src1"/>
</dbReference>
<keyword evidence="2" id="KW-0597">Phosphoprotein</keyword>
<proteinExistence type="predicted"/>
<dbReference type="Gene3D" id="1.10.10.1180">
    <property type="entry name" value="MAN1, winged-helix domain"/>
    <property type="match status" value="1"/>
</dbReference>
<dbReference type="AlphaFoldDB" id="A0A8H8RZ38"/>
<dbReference type="Proteomes" id="UP000443090">
    <property type="component" value="Unassembled WGS sequence"/>
</dbReference>
<evidence type="ECO:0000256" key="1">
    <source>
        <dbReference type="ARBA" id="ARBA00004540"/>
    </source>
</evidence>
<protein>
    <submittedName>
        <fullName evidence="10">Inner nuclear membrane protein</fullName>
    </submittedName>
</protein>
<dbReference type="InterPro" id="IPR041885">
    <property type="entry name" value="MAN1_winged_helix_dom"/>
</dbReference>
<dbReference type="InterPro" id="IPR025856">
    <property type="entry name" value="HeH/LEM_domain"/>
</dbReference>
<feature type="compositionally biased region" description="Low complexity" evidence="7">
    <location>
        <begin position="215"/>
        <end position="227"/>
    </location>
</feature>
<keyword evidence="5" id="KW-0472">Membrane</keyword>
<evidence type="ECO:0000259" key="9">
    <source>
        <dbReference type="Pfam" id="PF12949"/>
    </source>
</evidence>
<evidence type="ECO:0000256" key="6">
    <source>
        <dbReference type="ARBA" id="ARBA00023242"/>
    </source>
</evidence>
<dbReference type="Pfam" id="PF12949">
    <property type="entry name" value="HeH"/>
    <property type="match status" value="1"/>
</dbReference>
<dbReference type="OrthoDB" id="2503928at2759"/>
<feature type="domain" description="HeH/LEM" evidence="9">
    <location>
        <begin position="16"/>
        <end position="49"/>
    </location>
</feature>
<keyword evidence="4" id="KW-1133">Transmembrane helix</keyword>
<comment type="caution">
    <text evidence="10">The sequence shown here is derived from an EMBL/GenBank/DDBJ whole genome shotgun (WGS) entry which is preliminary data.</text>
</comment>
<evidence type="ECO:0000256" key="7">
    <source>
        <dbReference type="SAM" id="MobiDB-lite"/>
    </source>
</evidence>
<comment type="subcellular location">
    <subcellularLocation>
        <location evidence="1">Nucleus inner membrane</location>
    </subcellularLocation>
</comment>
<evidence type="ECO:0000256" key="3">
    <source>
        <dbReference type="ARBA" id="ARBA00022692"/>
    </source>
</evidence>
<feature type="region of interest" description="Disordered" evidence="7">
    <location>
        <begin position="662"/>
        <end position="683"/>
    </location>
</feature>
<feature type="compositionally biased region" description="Basic residues" evidence="7">
    <location>
        <begin position="120"/>
        <end position="132"/>
    </location>
</feature>
<dbReference type="InterPro" id="IPR036361">
    <property type="entry name" value="SAP_dom_sf"/>
</dbReference>
<feature type="compositionally biased region" description="Polar residues" evidence="7">
    <location>
        <begin position="191"/>
        <end position="200"/>
    </location>
</feature>